<reference evidence="1" key="1">
    <citation type="submission" date="2021-01" db="EMBL/GenBank/DDBJ databases">
        <authorList>
            <person name="Lovell J.T."/>
            <person name="Bentley N."/>
            <person name="Bhattarai G."/>
            <person name="Jenkins J.W."/>
            <person name="Sreedasyam A."/>
            <person name="Alarcon Y."/>
            <person name="Bock C."/>
            <person name="Boston L."/>
            <person name="Carlson J."/>
            <person name="Cervantes K."/>
            <person name="Clermont K."/>
            <person name="Krom N."/>
            <person name="Kubenka K."/>
            <person name="Mamidi S."/>
            <person name="Mattison C."/>
            <person name="Monteros M."/>
            <person name="Pisani C."/>
            <person name="Plott C."/>
            <person name="Rajasekar S."/>
            <person name="Rhein H.S."/>
            <person name="Rohla C."/>
            <person name="Song M."/>
            <person name="Hilaire R.S."/>
            <person name="Shu S."/>
            <person name="Wells L."/>
            <person name="Wang X."/>
            <person name="Webber J."/>
            <person name="Heerema R.J."/>
            <person name="Klein P."/>
            <person name="Conner P."/>
            <person name="Grauke L."/>
            <person name="Grimwood J."/>
            <person name="Schmutz J."/>
            <person name="Randall J.J."/>
        </authorList>
    </citation>
    <scope>NUCLEOTIDE SEQUENCE</scope>
    <source>
        <tissue evidence="1">Leaf</tissue>
    </source>
</reference>
<evidence type="ECO:0000313" key="1">
    <source>
        <dbReference type="EMBL" id="KAG6704050.1"/>
    </source>
</evidence>
<dbReference type="AlphaFoldDB" id="A0A922EJG9"/>
<comment type="caution">
    <text evidence="1">The sequence shown here is derived from an EMBL/GenBank/DDBJ whole genome shotgun (WGS) entry which is preliminary data.</text>
</comment>
<dbReference type="Proteomes" id="UP000811246">
    <property type="component" value="Chromosome 7"/>
</dbReference>
<dbReference type="PANTHER" id="PTHR33702">
    <property type="entry name" value="BNAA09G40010D PROTEIN"/>
    <property type="match status" value="1"/>
</dbReference>
<proteinExistence type="predicted"/>
<dbReference type="PANTHER" id="PTHR33702:SF5">
    <property type="entry name" value="OS01G0308600 PROTEIN"/>
    <property type="match status" value="1"/>
</dbReference>
<sequence>MYIFYNIHACIYLYTEFVNQLRSLTSLSFSLSLALSTTVVCFLSKRERKAKKTAPTMAGVISASTYKRLRGYWKRRGYERLSGSTGQRRRTRAEQLGSARGRSRFWRIKVTPKLRVLRVPSPKSFFVRLRDLYVNLMLRFANSPLCSAGAGYGGAVSWDGIGGIPGRSLKEYDKKVIVEIYKSMVMAQGLVPLDAAKLFSQRFVKHVRRRHGLKLHQ</sequence>
<evidence type="ECO:0000313" key="2">
    <source>
        <dbReference type="Proteomes" id="UP000811246"/>
    </source>
</evidence>
<name>A0A922EJG9_CARIL</name>
<accession>A0A922EJG9</accession>
<protein>
    <submittedName>
        <fullName evidence="1">Uncharacterized protein</fullName>
    </submittedName>
</protein>
<dbReference type="EMBL" id="CM031831">
    <property type="protein sequence ID" value="KAG6704050.1"/>
    <property type="molecule type" value="Genomic_DNA"/>
</dbReference>
<organism evidence="1 2">
    <name type="scientific">Carya illinoinensis</name>
    <name type="common">Pecan</name>
    <dbReference type="NCBI Taxonomy" id="32201"/>
    <lineage>
        <taxon>Eukaryota</taxon>
        <taxon>Viridiplantae</taxon>
        <taxon>Streptophyta</taxon>
        <taxon>Embryophyta</taxon>
        <taxon>Tracheophyta</taxon>
        <taxon>Spermatophyta</taxon>
        <taxon>Magnoliopsida</taxon>
        <taxon>eudicotyledons</taxon>
        <taxon>Gunneridae</taxon>
        <taxon>Pentapetalae</taxon>
        <taxon>rosids</taxon>
        <taxon>fabids</taxon>
        <taxon>Fagales</taxon>
        <taxon>Juglandaceae</taxon>
        <taxon>Carya</taxon>
    </lineage>
</organism>
<gene>
    <name evidence="1" type="ORF">I3842_07G116400</name>
</gene>